<gene>
    <name evidence="1" type="ORF">LCGC14_1008280</name>
</gene>
<evidence type="ECO:0000313" key="1">
    <source>
        <dbReference type="EMBL" id="KKN13254.1"/>
    </source>
</evidence>
<evidence type="ECO:0008006" key="2">
    <source>
        <dbReference type="Google" id="ProtNLM"/>
    </source>
</evidence>
<dbReference type="InterPro" id="IPR029063">
    <property type="entry name" value="SAM-dependent_MTases_sf"/>
</dbReference>
<name>A0A0F9N5L2_9ZZZZ</name>
<dbReference type="AlphaFoldDB" id="A0A0F9N5L2"/>
<reference evidence="1" key="1">
    <citation type="journal article" date="2015" name="Nature">
        <title>Complex archaea that bridge the gap between prokaryotes and eukaryotes.</title>
        <authorList>
            <person name="Spang A."/>
            <person name="Saw J.H."/>
            <person name="Jorgensen S.L."/>
            <person name="Zaremba-Niedzwiedzka K."/>
            <person name="Martijn J."/>
            <person name="Lind A.E."/>
            <person name="van Eijk R."/>
            <person name="Schleper C."/>
            <person name="Guy L."/>
            <person name="Ettema T.J."/>
        </authorList>
    </citation>
    <scope>NUCLEOTIDE SEQUENCE</scope>
</reference>
<dbReference type="SUPFAM" id="SSF53335">
    <property type="entry name" value="S-adenosyl-L-methionine-dependent methyltransferases"/>
    <property type="match status" value="1"/>
</dbReference>
<dbReference type="Gene3D" id="3.40.50.150">
    <property type="entry name" value="Vaccinia Virus protein VP39"/>
    <property type="match status" value="1"/>
</dbReference>
<accession>A0A0F9N5L2</accession>
<proteinExistence type="predicted"/>
<protein>
    <recommendedName>
        <fullName evidence="2">Class I SAM-dependent methyltransferase</fullName>
    </recommendedName>
</protein>
<dbReference type="Pfam" id="PF13578">
    <property type="entry name" value="Methyltransf_24"/>
    <property type="match status" value="1"/>
</dbReference>
<dbReference type="EMBL" id="LAZR01003942">
    <property type="protein sequence ID" value="KKN13254.1"/>
    <property type="molecule type" value="Genomic_DNA"/>
</dbReference>
<organism evidence="1">
    <name type="scientific">marine sediment metagenome</name>
    <dbReference type="NCBI Taxonomy" id="412755"/>
    <lineage>
        <taxon>unclassified sequences</taxon>
        <taxon>metagenomes</taxon>
        <taxon>ecological metagenomes</taxon>
    </lineage>
</organism>
<comment type="caution">
    <text evidence="1">The sequence shown here is derived from an EMBL/GenBank/DDBJ whole genome shotgun (WGS) entry which is preliminary data.</text>
</comment>
<sequence>MSKNRFTGEKNVLASYDYLDYFVSRALNPKFKSKQKLLRNRDSTSHLISLFALATSIQAKSILELGVRRGITTMPLLYAASLFEGTLDSVDIKKTKFVPPKSLRKHWRYHKQDSIGFLKKLPQDRSYDFVFIDDWHAYEHVKEEISLLSEHVRQDSLITLHDLMLHTSPEYNEDIMPGDDELYDGGPYRAVSALNRDEWEFATIPIMNGLTILRKLKPTVAN</sequence>